<keyword evidence="3" id="KW-1185">Reference proteome</keyword>
<organism evidence="2 3">
    <name type="scientific">Cellulomonas algicola</name>
    <dbReference type="NCBI Taxonomy" id="2071633"/>
    <lineage>
        <taxon>Bacteria</taxon>
        <taxon>Bacillati</taxon>
        <taxon>Actinomycetota</taxon>
        <taxon>Actinomycetes</taxon>
        <taxon>Micrococcales</taxon>
        <taxon>Cellulomonadaceae</taxon>
        <taxon>Cellulomonas</taxon>
    </lineage>
</organism>
<dbReference type="InterPro" id="IPR036390">
    <property type="entry name" value="WH_DNA-bd_sf"/>
</dbReference>
<comment type="caution">
    <text evidence="2">The sequence shown here is derived from an EMBL/GenBank/DDBJ whole genome shotgun (WGS) entry which is preliminary data.</text>
</comment>
<name>A0A401V175_9CELL</name>
<dbReference type="RefSeq" id="WP_124343166.1">
    <property type="nucleotide sequence ID" value="NZ_BHYL01000179.1"/>
</dbReference>
<evidence type="ECO:0000313" key="3">
    <source>
        <dbReference type="Proteomes" id="UP000288246"/>
    </source>
</evidence>
<evidence type="ECO:0000313" key="2">
    <source>
        <dbReference type="EMBL" id="GCD20660.1"/>
    </source>
</evidence>
<dbReference type="SMART" id="SM00347">
    <property type="entry name" value="HTH_MARR"/>
    <property type="match status" value="1"/>
</dbReference>
<dbReference type="OrthoDB" id="8635520at2"/>
<reference evidence="2 3" key="1">
    <citation type="submission" date="2018-11" db="EMBL/GenBank/DDBJ databases">
        <title>Draft genome sequence of Cellulomonas takizawaensis strain TKZ-21.</title>
        <authorList>
            <person name="Yamamura H."/>
            <person name="Hayashi T."/>
            <person name="Hamada M."/>
            <person name="Serisawa Y."/>
            <person name="Matsuyama K."/>
            <person name="Nakagawa Y."/>
            <person name="Otoguro M."/>
            <person name="Yanagida F."/>
            <person name="Hayakawa M."/>
        </authorList>
    </citation>
    <scope>NUCLEOTIDE SEQUENCE [LARGE SCALE GENOMIC DNA]</scope>
    <source>
        <strain evidence="2 3">TKZ-21</strain>
    </source>
</reference>
<dbReference type="GO" id="GO:0003700">
    <property type="term" value="F:DNA-binding transcription factor activity"/>
    <property type="evidence" value="ECO:0007669"/>
    <property type="project" value="InterPro"/>
</dbReference>
<dbReference type="InterPro" id="IPR036388">
    <property type="entry name" value="WH-like_DNA-bd_sf"/>
</dbReference>
<dbReference type="PANTHER" id="PTHR33164">
    <property type="entry name" value="TRANSCRIPTIONAL REGULATOR, MARR FAMILY"/>
    <property type="match status" value="1"/>
</dbReference>
<gene>
    <name evidence="2" type="ORF">CTKZ_22220</name>
</gene>
<dbReference type="AlphaFoldDB" id="A0A401V175"/>
<dbReference type="EMBL" id="BHYL01000179">
    <property type="protein sequence ID" value="GCD20660.1"/>
    <property type="molecule type" value="Genomic_DNA"/>
</dbReference>
<dbReference type="Pfam" id="PF12802">
    <property type="entry name" value="MarR_2"/>
    <property type="match status" value="1"/>
</dbReference>
<dbReference type="Proteomes" id="UP000288246">
    <property type="component" value="Unassembled WGS sequence"/>
</dbReference>
<dbReference type="PANTHER" id="PTHR33164:SF99">
    <property type="entry name" value="MARR FAMILY REGULATORY PROTEIN"/>
    <property type="match status" value="1"/>
</dbReference>
<dbReference type="InterPro" id="IPR000835">
    <property type="entry name" value="HTH_MarR-typ"/>
</dbReference>
<dbReference type="Gene3D" id="1.10.10.10">
    <property type="entry name" value="Winged helix-like DNA-binding domain superfamily/Winged helix DNA-binding domain"/>
    <property type="match status" value="1"/>
</dbReference>
<dbReference type="SUPFAM" id="SSF46785">
    <property type="entry name" value="Winged helix' DNA-binding domain"/>
    <property type="match status" value="1"/>
</dbReference>
<dbReference type="PROSITE" id="PS50995">
    <property type="entry name" value="HTH_MARR_2"/>
    <property type="match status" value="1"/>
</dbReference>
<protein>
    <submittedName>
        <fullName evidence="2">MarR family transcriptional regulator</fullName>
    </submittedName>
</protein>
<evidence type="ECO:0000259" key="1">
    <source>
        <dbReference type="PROSITE" id="PS50995"/>
    </source>
</evidence>
<proteinExistence type="predicted"/>
<sequence>MSTTEPSPRGGWLTAEQQTHWRSFRSGVARLTAVLEHELEARTGLSTHEYEVLVRLSEQPGRTMRMSELADGIVHSRSRLTHTVRRMEEAGLVRRAPCAEDARGVNATMTDAGWKRLVDAAPEHVQSVRDHLVDVLTPEQFAALGAAMQVVADRIVGGCDDDPGVPCHVA</sequence>
<dbReference type="InterPro" id="IPR039422">
    <property type="entry name" value="MarR/SlyA-like"/>
</dbReference>
<dbReference type="GO" id="GO:0006950">
    <property type="term" value="P:response to stress"/>
    <property type="evidence" value="ECO:0007669"/>
    <property type="project" value="TreeGrafter"/>
</dbReference>
<accession>A0A401V175</accession>
<feature type="domain" description="HTH marR-type" evidence="1">
    <location>
        <begin position="1"/>
        <end position="153"/>
    </location>
</feature>